<gene>
    <name evidence="7" type="primary">LOC104967786</name>
</gene>
<name>A0A6I9Q608_9TELE</name>
<dbReference type="OrthoDB" id="60033at2759"/>
<dbReference type="Proteomes" id="UP000504611">
    <property type="component" value="Unplaced"/>
</dbReference>
<keyword evidence="6" id="KW-1185">Reference proteome</keyword>
<organism evidence="6 7">
    <name type="scientific">Notothenia coriiceps</name>
    <name type="common">black rockcod</name>
    <dbReference type="NCBI Taxonomy" id="8208"/>
    <lineage>
        <taxon>Eukaryota</taxon>
        <taxon>Metazoa</taxon>
        <taxon>Chordata</taxon>
        <taxon>Craniata</taxon>
        <taxon>Vertebrata</taxon>
        <taxon>Euteleostomi</taxon>
        <taxon>Actinopterygii</taxon>
        <taxon>Neopterygii</taxon>
        <taxon>Teleostei</taxon>
        <taxon>Neoteleostei</taxon>
        <taxon>Acanthomorphata</taxon>
        <taxon>Eupercaria</taxon>
        <taxon>Perciformes</taxon>
        <taxon>Notothenioidei</taxon>
        <taxon>Nototheniidae</taxon>
        <taxon>Notothenia</taxon>
    </lineage>
</organism>
<dbReference type="KEGG" id="ncc:104967786"/>
<evidence type="ECO:0000256" key="2">
    <source>
        <dbReference type="ARBA" id="ARBA00023016"/>
    </source>
</evidence>
<dbReference type="RefSeq" id="XP_010795610.1">
    <property type="nucleotide sequence ID" value="XM_010797308.1"/>
</dbReference>
<dbReference type="GO" id="GO:0003677">
    <property type="term" value="F:DNA binding"/>
    <property type="evidence" value="ECO:0007669"/>
    <property type="project" value="InterPro"/>
</dbReference>
<accession>A0A6I9Q608</accession>
<evidence type="ECO:0000313" key="7">
    <source>
        <dbReference type="RefSeq" id="XP_010795610.1"/>
    </source>
</evidence>
<feature type="non-terminal residue" evidence="7">
    <location>
        <position position="129"/>
    </location>
</feature>
<feature type="compositionally biased region" description="Polar residues" evidence="4">
    <location>
        <begin position="56"/>
        <end position="67"/>
    </location>
</feature>
<reference evidence="7" key="1">
    <citation type="submission" date="2025-08" db="UniProtKB">
        <authorList>
            <consortium name="RefSeq"/>
        </authorList>
    </citation>
    <scope>IDENTIFICATION</scope>
    <source>
        <tissue evidence="7">Muscle</tissue>
    </source>
</reference>
<feature type="region of interest" description="Disordered" evidence="4">
    <location>
        <begin position="28"/>
        <end position="129"/>
    </location>
</feature>
<dbReference type="AlphaFoldDB" id="A0A6I9Q608"/>
<dbReference type="GO" id="GO:0003700">
    <property type="term" value="F:DNA-binding transcription factor activity"/>
    <property type="evidence" value="ECO:0007669"/>
    <property type="project" value="InterPro"/>
</dbReference>
<evidence type="ECO:0000313" key="6">
    <source>
        <dbReference type="Proteomes" id="UP000504611"/>
    </source>
</evidence>
<feature type="domain" description="Vertebrate heat shock transcription factor C-terminal" evidence="5">
    <location>
        <begin position="25"/>
        <end position="129"/>
    </location>
</feature>
<evidence type="ECO:0000259" key="5">
    <source>
        <dbReference type="Pfam" id="PF06546"/>
    </source>
</evidence>
<protein>
    <submittedName>
        <fullName evidence="7">Heat shock factor protein 1-like</fullName>
    </submittedName>
</protein>
<proteinExistence type="predicted"/>
<keyword evidence="2" id="KW-0346">Stress response</keyword>
<keyword evidence="1" id="KW-0805">Transcription regulation</keyword>
<keyword evidence="3" id="KW-0804">Transcription</keyword>
<evidence type="ECO:0000256" key="4">
    <source>
        <dbReference type="SAM" id="MobiDB-lite"/>
    </source>
</evidence>
<sequence length="129" mass="13454">MLNDSSSAHSLPKYSRPFSLEQAAASLFPADPPLTSGPIISDLTDVATPPADSVLSDWSDSGESQSVEVKEEPSNPVDSPVDTPLSPTTFINSILLDHEQPPLNPPITAGQSPTSSAPSPQCQTVACID</sequence>
<evidence type="ECO:0000256" key="1">
    <source>
        <dbReference type="ARBA" id="ARBA00023015"/>
    </source>
</evidence>
<evidence type="ECO:0000256" key="3">
    <source>
        <dbReference type="ARBA" id="ARBA00023163"/>
    </source>
</evidence>
<dbReference type="Pfam" id="PF06546">
    <property type="entry name" value="Vert_HS_TF"/>
    <property type="match status" value="1"/>
</dbReference>
<feature type="compositionally biased region" description="Polar residues" evidence="4">
    <location>
        <begin position="109"/>
        <end position="129"/>
    </location>
</feature>
<dbReference type="GeneID" id="104967786"/>
<dbReference type="InterPro" id="IPR010542">
    <property type="entry name" value="Vert_HSTF_C"/>
</dbReference>